<keyword evidence="2 6" id="KW-0378">Hydrolase</keyword>
<dbReference type="GO" id="GO:0016798">
    <property type="term" value="F:hydrolase activity, acting on glycosyl bonds"/>
    <property type="evidence" value="ECO:0007669"/>
    <property type="project" value="UniProtKB-KW"/>
</dbReference>
<dbReference type="InterPro" id="IPR044965">
    <property type="entry name" value="Glyco_hydro_17_plant"/>
</dbReference>
<protein>
    <submittedName>
        <fullName evidence="6">O-Glycosyl hydrolase family 17 protein</fullName>
    </submittedName>
</protein>
<keyword evidence="3" id="KW-0326">Glycosidase</keyword>
<dbReference type="Gene3D" id="3.20.20.80">
    <property type="entry name" value="Glycosidases"/>
    <property type="match status" value="2"/>
</dbReference>
<dbReference type="Proteomes" id="UP001604336">
    <property type="component" value="Unassembled WGS sequence"/>
</dbReference>
<dbReference type="InterPro" id="IPR017853">
    <property type="entry name" value="GH"/>
</dbReference>
<proteinExistence type="inferred from homology"/>
<dbReference type="EMBL" id="JBFOLK010000013">
    <property type="protein sequence ID" value="KAL2465082.1"/>
    <property type="molecule type" value="Genomic_DNA"/>
</dbReference>
<keyword evidence="7" id="KW-1185">Reference proteome</keyword>
<evidence type="ECO:0000256" key="2">
    <source>
        <dbReference type="ARBA" id="ARBA00022801"/>
    </source>
</evidence>
<accession>A0ABD1PN50</accession>
<evidence type="ECO:0000256" key="3">
    <source>
        <dbReference type="ARBA" id="ARBA00023295"/>
    </source>
</evidence>
<dbReference type="AlphaFoldDB" id="A0ABD1PN50"/>
<organism evidence="6 7">
    <name type="scientific">Abeliophyllum distichum</name>
    <dbReference type="NCBI Taxonomy" id="126358"/>
    <lineage>
        <taxon>Eukaryota</taxon>
        <taxon>Viridiplantae</taxon>
        <taxon>Streptophyta</taxon>
        <taxon>Embryophyta</taxon>
        <taxon>Tracheophyta</taxon>
        <taxon>Spermatophyta</taxon>
        <taxon>Magnoliopsida</taxon>
        <taxon>eudicotyledons</taxon>
        <taxon>Gunneridae</taxon>
        <taxon>Pentapetalae</taxon>
        <taxon>asterids</taxon>
        <taxon>lamiids</taxon>
        <taxon>Lamiales</taxon>
        <taxon>Oleaceae</taxon>
        <taxon>Forsythieae</taxon>
        <taxon>Abeliophyllum</taxon>
    </lineage>
</organism>
<dbReference type="PANTHER" id="PTHR32227">
    <property type="entry name" value="GLUCAN ENDO-1,3-BETA-GLUCOSIDASE BG1-RELATED-RELATED"/>
    <property type="match status" value="1"/>
</dbReference>
<dbReference type="SUPFAM" id="SSF51445">
    <property type="entry name" value="(Trans)glycosidases"/>
    <property type="match status" value="1"/>
</dbReference>
<evidence type="ECO:0000256" key="5">
    <source>
        <dbReference type="SAM" id="MobiDB-lite"/>
    </source>
</evidence>
<dbReference type="InterPro" id="IPR000490">
    <property type="entry name" value="Glyco_hydro_17"/>
</dbReference>
<dbReference type="Pfam" id="PF00332">
    <property type="entry name" value="Glyco_hydro_17"/>
    <property type="match status" value="1"/>
</dbReference>
<evidence type="ECO:0000313" key="7">
    <source>
        <dbReference type="Proteomes" id="UP001604336"/>
    </source>
</evidence>
<evidence type="ECO:0000256" key="1">
    <source>
        <dbReference type="ARBA" id="ARBA00008773"/>
    </source>
</evidence>
<gene>
    <name evidence="6" type="ORF">Adt_40933</name>
</gene>
<feature type="region of interest" description="Disordered" evidence="5">
    <location>
        <begin position="117"/>
        <end position="139"/>
    </location>
</feature>
<sequence length="139" mass="15836">MFKPMLEFFRQTESSLMVNIYPFFAYESNADAISLNYALFRQNPSMKPSGLLKEAQTRSEDRTSLRPHEDLTVYLFALFNESKKFGLTLERNFGLFYPNEKKVYDISFTAKGLKSYKGDHSQASGGEQRVSTGSSNGQT</sequence>
<name>A0ABD1PN50_9LAMI</name>
<reference evidence="7" key="1">
    <citation type="submission" date="2024-07" db="EMBL/GenBank/DDBJ databases">
        <title>Two chromosome-level genome assemblies of Korean endemic species Abeliophyllum distichum and Forsythia ovata (Oleaceae).</title>
        <authorList>
            <person name="Jang H."/>
        </authorList>
    </citation>
    <scope>NUCLEOTIDE SEQUENCE [LARGE SCALE GENOMIC DNA]</scope>
</reference>
<evidence type="ECO:0000256" key="4">
    <source>
        <dbReference type="RuleBase" id="RU004335"/>
    </source>
</evidence>
<comment type="caution">
    <text evidence="6">The sequence shown here is derived from an EMBL/GenBank/DDBJ whole genome shotgun (WGS) entry which is preliminary data.</text>
</comment>
<feature type="compositionally biased region" description="Polar residues" evidence="5">
    <location>
        <begin position="121"/>
        <end position="139"/>
    </location>
</feature>
<comment type="similarity">
    <text evidence="1 4">Belongs to the glycosyl hydrolase 17 family.</text>
</comment>
<evidence type="ECO:0000313" key="6">
    <source>
        <dbReference type="EMBL" id="KAL2465082.1"/>
    </source>
</evidence>